<dbReference type="Gene3D" id="3.40.630.30">
    <property type="match status" value="1"/>
</dbReference>
<feature type="compositionally biased region" description="Low complexity" evidence="2">
    <location>
        <begin position="34"/>
        <end position="46"/>
    </location>
</feature>
<dbReference type="Proteomes" id="UP001219355">
    <property type="component" value="Chromosome 1"/>
</dbReference>
<dbReference type="EMBL" id="CP120627">
    <property type="protein sequence ID" value="WEW54838.1"/>
    <property type="molecule type" value="Genomic_DNA"/>
</dbReference>
<dbReference type="InterPro" id="IPR016181">
    <property type="entry name" value="Acyl_CoA_acyltransferase"/>
</dbReference>
<dbReference type="AlphaFoldDB" id="A0AAF0IFS5"/>
<evidence type="ECO:0000313" key="4">
    <source>
        <dbReference type="Proteomes" id="UP001219355"/>
    </source>
</evidence>
<evidence type="ECO:0008006" key="5">
    <source>
        <dbReference type="Google" id="ProtNLM"/>
    </source>
</evidence>
<protein>
    <recommendedName>
        <fullName evidence="5">N-acetyltransferase domain-containing protein</fullName>
    </recommendedName>
</protein>
<feature type="coiled-coil region" evidence="1">
    <location>
        <begin position="289"/>
        <end position="316"/>
    </location>
</feature>
<name>A0AAF0IFS5_9EURO</name>
<organism evidence="3 4">
    <name type="scientific">Emydomyces testavorans</name>
    <dbReference type="NCBI Taxonomy" id="2070801"/>
    <lineage>
        <taxon>Eukaryota</taxon>
        <taxon>Fungi</taxon>
        <taxon>Dikarya</taxon>
        <taxon>Ascomycota</taxon>
        <taxon>Pezizomycotina</taxon>
        <taxon>Eurotiomycetes</taxon>
        <taxon>Eurotiomycetidae</taxon>
        <taxon>Onygenales</taxon>
        <taxon>Nannizziopsiaceae</taxon>
        <taxon>Emydomyces</taxon>
    </lineage>
</organism>
<keyword evidence="4" id="KW-1185">Reference proteome</keyword>
<sequence length="773" mass="86510">MGSLMTPERWQGYLAAFCEFQSQSGSKYRTLPKSAAESAPLAESPSVKATPVKSAPCDRPASFDVSMGTASTVLTSPNSGILATNTAETAPSTISSKISKNDPLEMNRHGVAEQQVNETLIGTEEVIHKASTLKSLPSLSSAMPGDSNPRELMVGSTPGPSLSVNFSNSTMQPTTPDQLESEISPSELGEQIQSNFETMTSQHPFPAGTDSNTSDEVVFRQEENNGADPRLQRRKQFAEPDAMSIAVKVNAPEGRAALLRHKIQRRDEHAAQLGQVDPPIPRSATKKNAFLKERTLEEKRAELRRLQEEIMTKLNRKRLGLDESQDHTGPLHLAREGPGTDPTSEIARGIRKLVSGIPENFTFALPAAETANSQHCKSTSMEVVVANSSVVVPGKHPEASVELHDDKFQPVLVDWHYRPWEVCNKEWTKRFGEWLEYTTKLDCSVDIHSGPFTNSNFHPDGIAGFFNPDFEEPVAILDESIPENAHAYETAAGYVYNWNLRLEHEKAKQLQEKQRAITHTKAIAKMKPEPHPYAPKTNVYLRPVEPKDIRGLTALYNWYVKNSVRCIELDEISQEEMKLRVDENEAARLPCLVAAEHKPGRGHAMNSEDEMIYGFIMANEFSGPRTANRYAAELELFVNPTKYNRRVGRSLLDKMLEICDPQYTPKRGYTFDCAGPKRGLYCGADVRSLSRLMFIVHHSVDDVDEYQWFKGWMEEEFNFIEQGLLQGTAVKQQKFYLVRSTPLRPETKGDMQVVRWQFGKTAFNNLISAKATK</sequence>
<evidence type="ECO:0000313" key="3">
    <source>
        <dbReference type="EMBL" id="WEW54838.1"/>
    </source>
</evidence>
<evidence type="ECO:0000256" key="2">
    <source>
        <dbReference type="SAM" id="MobiDB-lite"/>
    </source>
</evidence>
<dbReference type="SUPFAM" id="SSF55729">
    <property type="entry name" value="Acyl-CoA N-acyltransferases (Nat)"/>
    <property type="match status" value="1"/>
</dbReference>
<feature type="region of interest" description="Disordered" evidence="2">
    <location>
        <begin position="28"/>
        <end position="55"/>
    </location>
</feature>
<reference evidence="3" key="1">
    <citation type="submission" date="2023-03" db="EMBL/GenBank/DDBJ databases">
        <title>Emydomyces testavorans Genome Sequence.</title>
        <authorList>
            <person name="Hoyer L."/>
        </authorList>
    </citation>
    <scope>NUCLEOTIDE SEQUENCE</scope>
    <source>
        <strain evidence="3">16-2883</strain>
    </source>
</reference>
<keyword evidence="1" id="KW-0175">Coiled coil</keyword>
<proteinExistence type="predicted"/>
<evidence type="ECO:0000256" key="1">
    <source>
        <dbReference type="SAM" id="Coils"/>
    </source>
</evidence>
<gene>
    <name evidence="3" type="ORF">PRK78_000264</name>
</gene>
<accession>A0AAF0IFS5</accession>
<feature type="region of interest" description="Disordered" evidence="2">
    <location>
        <begin position="321"/>
        <end position="344"/>
    </location>
</feature>